<evidence type="ECO:0000256" key="7">
    <source>
        <dbReference type="HAMAP-Rule" id="MF_01416"/>
    </source>
</evidence>
<dbReference type="PANTHER" id="PTHR11910">
    <property type="entry name" value="ATP SYNTHASE DELTA CHAIN"/>
    <property type="match status" value="1"/>
</dbReference>
<proteinExistence type="inferred from homology"/>
<name>A0A2I1IP30_9ACTO</name>
<organism evidence="8 9">
    <name type="scientific">Winkia neuii</name>
    <dbReference type="NCBI Taxonomy" id="33007"/>
    <lineage>
        <taxon>Bacteria</taxon>
        <taxon>Bacillati</taxon>
        <taxon>Actinomycetota</taxon>
        <taxon>Actinomycetes</taxon>
        <taxon>Actinomycetales</taxon>
        <taxon>Actinomycetaceae</taxon>
        <taxon>Winkia</taxon>
    </lineage>
</organism>
<keyword evidence="6 7" id="KW-0066">ATP synthesis</keyword>
<evidence type="ECO:0000256" key="6">
    <source>
        <dbReference type="ARBA" id="ARBA00023310"/>
    </source>
</evidence>
<accession>A0A2I1IP30</accession>
<keyword evidence="5 7" id="KW-0472">Membrane</keyword>
<dbReference type="InterPro" id="IPR000711">
    <property type="entry name" value="ATPase_OSCP/dsu"/>
</dbReference>
<evidence type="ECO:0000313" key="9">
    <source>
        <dbReference type="Proteomes" id="UP000235122"/>
    </source>
</evidence>
<keyword evidence="9" id="KW-1185">Reference proteome</keyword>
<evidence type="ECO:0000256" key="2">
    <source>
        <dbReference type="ARBA" id="ARBA00022448"/>
    </source>
</evidence>
<sequence>MRASSAAAREAGRKVLKEGTASAWQTIGEVSADLFAAADLVRANPSLARAMTDPARSGEDKAKLANDVFGSSLQPLALEVLTALTGGRWSQESDLALALEDIAVDGQLYSAASKNNLERVGRDLFAVTQLLGERRDLRNALSDSAVQRAPQRARLAQSVFRDALCPQALQLVERATMYPRGGSLLSTLRRDLERASSLRERKLVTVEAPQELSESQLNRLRQILCKRYGKDVELNVSIVPSLLGGLRVHTSSHITDGTVRKALARTRERLAG</sequence>
<evidence type="ECO:0000313" key="8">
    <source>
        <dbReference type="EMBL" id="PKY72874.1"/>
    </source>
</evidence>
<dbReference type="GO" id="GO:0046933">
    <property type="term" value="F:proton-transporting ATP synthase activity, rotational mechanism"/>
    <property type="evidence" value="ECO:0007669"/>
    <property type="project" value="UniProtKB-UniRule"/>
</dbReference>
<comment type="function">
    <text evidence="7">This protein is part of the stalk that links CF(0) to CF(1). It either transmits conformational changes from CF(0) to CF(1) or is implicated in proton conduction.</text>
</comment>
<comment type="subcellular location">
    <subcellularLocation>
        <location evidence="7">Cell membrane</location>
        <topology evidence="7">Peripheral membrane protein</topology>
    </subcellularLocation>
    <subcellularLocation>
        <location evidence="1">Membrane</location>
    </subcellularLocation>
</comment>
<keyword evidence="7" id="KW-1003">Cell membrane</keyword>
<evidence type="ECO:0000256" key="3">
    <source>
        <dbReference type="ARBA" id="ARBA00022781"/>
    </source>
</evidence>
<dbReference type="RefSeq" id="WP_024330904.1">
    <property type="nucleotide sequence ID" value="NZ_JASOXK010000008.1"/>
</dbReference>
<protein>
    <recommendedName>
        <fullName evidence="7">ATP synthase subunit delta</fullName>
    </recommendedName>
    <alternativeName>
        <fullName evidence="7">ATP synthase F(1) sector subunit delta</fullName>
    </alternativeName>
    <alternativeName>
        <fullName evidence="7">F-type ATPase subunit delta</fullName>
        <shortName evidence="7">F-ATPase subunit delta</shortName>
    </alternativeName>
</protein>
<keyword evidence="3 7" id="KW-0375">Hydrogen ion transport</keyword>
<evidence type="ECO:0000256" key="1">
    <source>
        <dbReference type="ARBA" id="ARBA00004370"/>
    </source>
</evidence>
<dbReference type="NCBIfam" id="NF009967">
    <property type="entry name" value="PRK13430.1"/>
    <property type="match status" value="1"/>
</dbReference>
<dbReference type="GO" id="GO:0045259">
    <property type="term" value="C:proton-transporting ATP synthase complex"/>
    <property type="evidence" value="ECO:0007669"/>
    <property type="project" value="UniProtKB-KW"/>
</dbReference>
<keyword evidence="4 7" id="KW-0406">Ion transport</keyword>
<dbReference type="STRING" id="33007.HMPREF3198_01352"/>
<dbReference type="GeneID" id="35867689"/>
<comment type="similarity">
    <text evidence="7">Belongs to the ATPase delta chain family.</text>
</comment>
<keyword evidence="2 7" id="KW-0813">Transport</keyword>
<dbReference type="Proteomes" id="UP000235122">
    <property type="component" value="Unassembled WGS sequence"/>
</dbReference>
<evidence type="ECO:0000256" key="5">
    <source>
        <dbReference type="ARBA" id="ARBA00023136"/>
    </source>
</evidence>
<keyword evidence="7" id="KW-0139">CF(1)</keyword>
<dbReference type="NCBIfam" id="TIGR01145">
    <property type="entry name" value="ATP_synt_delta"/>
    <property type="match status" value="1"/>
</dbReference>
<dbReference type="HAMAP" id="MF_01416">
    <property type="entry name" value="ATP_synth_delta_bact"/>
    <property type="match status" value="1"/>
</dbReference>
<dbReference type="AlphaFoldDB" id="A0A2I1IP30"/>
<dbReference type="EMBL" id="PKKO01000002">
    <property type="protein sequence ID" value="PKY72874.1"/>
    <property type="molecule type" value="Genomic_DNA"/>
</dbReference>
<evidence type="ECO:0000256" key="4">
    <source>
        <dbReference type="ARBA" id="ARBA00023065"/>
    </source>
</evidence>
<comment type="caution">
    <text evidence="8">The sequence shown here is derived from an EMBL/GenBank/DDBJ whole genome shotgun (WGS) entry which is preliminary data.</text>
</comment>
<dbReference type="GO" id="GO:0005886">
    <property type="term" value="C:plasma membrane"/>
    <property type="evidence" value="ECO:0007669"/>
    <property type="project" value="UniProtKB-SubCell"/>
</dbReference>
<gene>
    <name evidence="7" type="primary">atpH</name>
    <name evidence="8" type="ORF">CYJ19_04345</name>
</gene>
<dbReference type="Pfam" id="PF00213">
    <property type="entry name" value="OSCP"/>
    <property type="match status" value="1"/>
</dbReference>
<reference evidence="8 9" key="1">
    <citation type="submission" date="2017-12" db="EMBL/GenBank/DDBJ databases">
        <title>Phylogenetic diversity of female urinary microbiome.</title>
        <authorList>
            <person name="Thomas-White K."/>
            <person name="Wolfe A.J."/>
        </authorList>
    </citation>
    <scope>NUCLEOTIDE SEQUENCE [LARGE SCALE GENOMIC DNA]</scope>
    <source>
        <strain evidence="8 9">UMB0402</strain>
    </source>
</reference>
<comment type="function">
    <text evidence="7">F(1)F(0) ATP synthase produces ATP from ADP in the presence of a proton or sodium gradient. F-type ATPases consist of two structural domains, F(1) containing the extramembraneous catalytic core and F(0) containing the membrane proton channel, linked together by a central stalk and a peripheral stalk. During catalysis, ATP synthesis in the catalytic domain of F(1) is coupled via a rotary mechanism of the central stalk subunits to proton translocation.</text>
</comment>